<dbReference type="CDD" id="cd02209">
    <property type="entry name" value="cupin_XRE_C"/>
    <property type="match status" value="1"/>
</dbReference>
<dbReference type="InterPro" id="IPR050807">
    <property type="entry name" value="TransReg_Diox_bact_type"/>
</dbReference>
<dbReference type="SMART" id="SM00530">
    <property type="entry name" value="HTH_XRE"/>
    <property type="match status" value="1"/>
</dbReference>
<dbReference type="GO" id="GO:0005829">
    <property type="term" value="C:cytosol"/>
    <property type="evidence" value="ECO:0007669"/>
    <property type="project" value="TreeGrafter"/>
</dbReference>
<dbReference type="CDD" id="cd00093">
    <property type="entry name" value="HTH_XRE"/>
    <property type="match status" value="1"/>
</dbReference>
<evidence type="ECO:0000313" key="4">
    <source>
        <dbReference type="Proteomes" id="UP000826725"/>
    </source>
</evidence>
<dbReference type="KEGG" id="dbk:DGMP_04090"/>
<dbReference type="GO" id="GO:0003677">
    <property type="term" value="F:DNA binding"/>
    <property type="evidence" value="ECO:0007669"/>
    <property type="project" value="UniProtKB-KW"/>
</dbReference>
<evidence type="ECO:0000256" key="1">
    <source>
        <dbReference type="ARBA" id="ARBA00023125"/>
    </source>
</evidence>
<dbReference type="PANTHER" id="PTHR46797">
    <property type="entry name" value="HTH-TYPE TRANSCRIPTIONAL REGULATOR"/>
    <property type="match status" value="1"/>
</dbReference>
<organism evidence="3 4">
    <name type="scientific">Desulfomarina profundi</name>
    <dbReference type="NCBI Taxonomy" id="2772557"/>
    <lineage>
        <taxon>Bacteria</taxon>
        <taxon>Pseudomonadati</taxon>
        <taxon>Thermodesulfobacteriota</taxon>
        <taxon>Desulfobulbia</taxon>
        <taxon>Desulfobulbales</taxon>
        <taxon>Desulfobulbaceae</taxon>
        <taxon>Desulfomarina</taxon>
    </lineage>
</organism>
<proteinExistence type="predicted"/>
<dbReference type="GO" id="GO:0003700">
    <property type="term" value="F:DNA-binding transcription factor activity"/>
    <property type="evidence" value="ECO:0007669"/>
    <property type="project" value="TreeGrafter"/>
</dbReference>
<keyword evidence="4" id="KW-1185">Reference proteome</keyword>
<dbReference type="PROSITE" id="PS50943">
    <property type="entry name" value="HTH_CROC1"/>
    <property type="match status" value="1"/>
</dbReference>
<sequence length="198" mass="21763">MRKYVGERIKNLRKAQGLSRERVSQLAGVPVDRLADYEEGRAVPSIGVVIKISRVLGSKVEGMLHGGATVSEAITICRAGESLSGRQGSTDQSYGYESLTRPGTGGHLMEPFLLTFDPRTPAGPPISHEGQEFVIILEGSIELFYDGTTYVLNKGDSAYIDSSKPHTFHGVGRVRLEWWRLSVRSGFFLTSYGENTRI</sequence>
<evidence type="ECO:0000259" key="2">
    <source>
        <dbReference type="PROSITE" id="PS50943"/>
    </source>
</evidence>
<dbReference type="RefSeq" id="WP_228855915.1">
    <property type="nucleotide sequence ID" value="NZ_AP024086.1"/>
</dbReference>
<dbReference type="Pfam" id="PF01381">
    <property type="entry name" value="HTH_3"/>
    <property type="match status" value="1"/>
</dbReference>
<protein>
    <submittedName>
        <fullName evidence="3">DNA-binding protein</fullName>
    </submittedName>
</protein>
<dbReference type="Pfam" id="PF07883">
    <property type="entry name" value="Cupin_2"/>
    <property type="match status" value="1"/>
</dbReference>
<accession>A0A8D5FFH7</accession>
<dbReference type="Proteomes" id="UP000826725">
    <property type="component" value="Chromosome"/>
</dbReference>
<dbReference type="AlphaFoldDB" id="A0A8D5FFH7"/>
<dbReference type="PANTHER" id="PTHR46797:SF19">
    <property type="entry name" value="BLL2473 PROTEIN"/>
    <property type="match status" value="1"/>
</dbReference>
<dbReference type="EMBL" id="AP024086">
    <property type="protein sequence ID" value="BCL59716.1"/>
    <property type="molecule type" value="Genomic_DNA"/>
</dbReference>
<dbReference type="InterPro" id="IPR001387">
    <property type="entry name" value="Cro/C1-type_HTH"/>
</dbReference>
<evidence type="ECO:0000313" key="3">
    <source>
        <dbReference type="EMBL" id="BCL59716.1"/>
    </source>
</evidence>
<name>A0A8D5FFH7_9BACT</name>
<feature type="domain" description="HTH cro/C1-type" evidence="2">
    <location>
        <begin position="9"/>
        <end position="63"/>
    </location>
</feature>
<reference evidence="3" key="1">
    <citation type="submission" date="2020-09" db="EMBL/GenBank/DDBJ databases">
        <title>Desulfogranum mesoprofundum gen. nov., sp. nov., a novel mesophilic, sulfate-reducing chemolithoautotroph isolated from a deep-sea hydrothermal vent chimney in the Suiyo Seamount.</title>
        <authorList>
            <person name="Hashimoto Y."/>
            <person name="Nakagawa S."/>
        </authorList>
    </citation>
    <scope>NUCLEOTIDE SEQUENCE</scope>
    <source>
        <strain evidence="3">KT2</strain>
    </source>
</reference>
<dbReference type="InterPro" id="IPR013096">
    <property type="entry name" value="Cupin_2"/>
</dbReference>
<keyword evidence="1 3" id="KW-0238">DNA-binding</keyword>
<gene>
    <name evidence="3" type="ORF">DGMP_04090</name>
</gene>